<comment type="subunit">
    <text evidence="2">Homodimer.</text>
</comment>
<gene>
    <name evidence="2" type="primary">bioD</name>
    <name evidence="4" type="ORF">B5Y32_01750</name>
    <name evidence="3" type="ORF">F8Y55_02760</name>
</gene>
<comment type="caution">
    <text evidence="2">Lacks conserved residue(s) required for the propagation of feature annotation.</text>
</comment>
<comment type="function">
    <text evidence="2">Catalyzes a mechanistically unusual reaction, the ATP-dependent insertion of CO2 between the N7 and N8 nitrogen atoms of 7,8-diaminopelargonic acid (DAPA, also called 7,8-diammoniononanoate) to form a ureido ring.</text>
</comment>
<dbReference type="UniPathway" id="UPA00078">
    <property type="reaction ID" value="UER00161"/>
</dbReference>
<feature type="binding site" evidence="2">
    <location>
        <begin position="93"/>
        <end position="96"/>
    </location>
    <ligand>
        <name>ATP</name>
        <dbReference type="ChEBI" id="CHEBI:30616"/>
    </ligand>
</feature>
<dbReference type="CDD" id="cd03109">
    <property type="entry name" value="DTBS"/>
    <property type="match status" value="1"/>
</dbReference>
<feature type="active site" evidence="2">
    <location>
        <position position="31"/>
    </location>
</feature>
<feature type="binding site" evidence="2">
    <location>
        <position position="15"/>
    </location>
    <ligand>
        <name>Mg(2+)</name>
        <dbReference type="ChEBI" id="CHEBI:18420"/>
    </ligand>
</feature>
<feature type="binding site" evidence="2">
    <location>
        <position position="93"/>
    </location>
    <ligand>
        <name>Mg(2+)</name>
        <dbReference type="ChEBI" id="CHEBI:18420"/>
    </ligand>
</feature>
<keyword evidence="2" id="KW-0436">Ligase</keyword>
<evidence type="ECO:0000313" key="5">
    <source>
        <dbReference type="Proteomes" id="UP000194235"/>
    </source>
</evidence>
<evidence type="ECO:0000313" key="6">
    <source>
        <dbReference type="Proteomes" id="UP000421425"/>
    </source>
</evidence>
<comment type="caution">
    <text evidence="3">The sequence shown here is derived from an EMBL/GenBank/DDBJ whole genome shotgun (WGS) entry which is preliminary data.</text>
</comment>
<sequence>MQIYVSGIHTDVGKTHFSAAFCANFNYDYFKLIQAGTPTDSEFIAKFSPKTKVFKEGIFLQTPASPHLGKIKEKLDYKALDIILPKSKNLLIELAGGLFSPMDENYTMIDFMNIFKHPTILVAKYYLGSINHILLSIEALKQRNINLLALIMMGKKDTLQDDFIKNYAKIPIINLDFFDENSILNKDFKEQMQEILQLKIP</sequence>
<keyword evidence="2" id="KW-0460">Magnesium</keyword>
<name>A0A1E7NTZ7_CAMJU</name>
<dbReference type="Pfam" id="PF13500">
    <property type="entry name" value="AAA_26"/>
    <property type="match status" value="1"/>
</dbReference>
<comment type="catalytic activity">
    <reaction evidence="2">
        <text>(7R,8S)-7,8-diammoniononanoate + CO2 + ATP = (4R,5S)-dethiobiotin + ADP + phosphate + 3 H(+)</text>
        <dbReference type="Rhea" id="RHEA:15805"/>
        <dbReference type="ChEBI" id="CHEBI:15378"/>
        <dbReference type="ChEBI" id="CHEBI:16526"/>
        <dbReference type="ChEBI" id="CHEBI:30616"/>
        <dbReference type="ChEBI" id="CHEBI:43474"/>
        <dbReference type="ChEBI" id="CHEBI:149469"/>
        <dbReference type="ChEBI" id="CHEBI:149473"/>
        <dbReference type="ChEBI" id="CHEBI:456216"/>
        <dbReference type="EC" id="6.3.3.3"/>
    </reaction>
</comment>
<dbReference type="PIRSF" id="PIRSF006755">
    <property type="entry name" value="DTB_synth"/>
    <property type="match status" value="1"/>
</dbReference>
<dbReference type="PANTHER" id="PTHR43210">
    <property type="entry name" value="DETHIOBIOTIN SYNTHETASE"/>
    <property type="match status" value="1"/>
</dbReference>
<evidence type="ECO:0000313" key="3">
    <source>
        <dbReference type="EMBL" id="ECZ5737579.1"/>
    </source>
</evidence>
<dbReference type="EC" id="6.3.3.3" evidence="2"/>
<dbReference type="InterPro" id="IPR027417">
    <property type="entry name" value="P-loop_NTPase"/>
</dbReference>
<feature type="binding site" evidence="2">
    <location>
        <begin position="11"/>
        <end position="16"/>
    </location>
    <ligand>
        <name>ATP</name>
        <dbReference type="ChEBI" id="CHEBI:30616"/>
    </ligand>
</feature>
<reference evidence="4 5" key="1">
    <citation type="submission" date="2017-03" db="EMBL/GenBank/DDBJ databases">
        <title>Characterization of Campylobacter jejuni water isolates.</title>
        <authorList>
            <person name="Nilsson A."/>
            <person name="Skarp A."/>
            <person name="Johansson C."/>
            <person name="Kaden R."/>
            <person name="Engstrand L."/>
            <person name="Rautelin H."/>
        </authorList>
    </citation>
    <scope>NUCLEOTIDE SEQUENCE [LARGE SCALE GENOMIC DNA]</scope>
    <source>
        <strain evidence="4 5">VA12</strain>
    </source>
</reference>
<dbReference type="GO" id="GO:0005524">
    <property type="term" value="F:ATP binding"/>
    <property type="evidence" value="ECO:0007669"/>
    <property type="project" value="UniProtKB-UniRule"/>
</dbReference>
<dbReference type="InterPro" id="IPR004472">
    <property type="entry name" value="DTB_synth_BioD"/>
</dbReference>
<keyword evidence="2" id="KW-0067">ATP-binding</keyword>
<accession>A0A1E7NTZ7</accession>
<dbReference type="EMBL" id="NAAF01000002">
    <property type="protein sequence ID" value="OSY78663.1"/>
    <property type="molecule type" value="Genomic_DNA"/>
</dbReference>
<dbReference type="AlphaFoldDB" id="A0A1E7NTZ7"/>
<protein>
    <recommendedName>
        <fullName evidence="2">ATP-dependent dethiobiotin synthetase BioD</fullName>
        <ecNumber evidence="2">6.3.3.3</ecNumber>
    </recommendedName>
    <alternativeName>
        <fullName evidence="2">DTB synthetase</fullName>
        <shortName evidence="2">DTBS</shortName>
    </alternativeName>
    <alternativeName>
        <fullName evidence="2">Dethiobiotin synthase</fullName>
    </alternativeName>
</protein>
<comment type="subcellular location">
    <subcellularLocation>
        <location evidence="2">Cytoplasm</location>
    </subcellularLocation>
</comment>
<organism evidence="3 6">
    <name type="scientific">Campylobacter jejuni</name>
    <dbReference type="NCBI Taxonomy" id="197"/>
    <lineage>
        <taxon>Bacteria</taxon>
        <taxon>Pseudomonadati</taxon>
        <taxon>Campylobacterota</taxon>
        <taxon>Epsilonproteobacteria</taxon>
        <taxon>Campylobacterales</taxon>
        <taxon>Campylobacteraceae</taxon>
        <taxon>Campylobacter</taxon>
    </lineage>
</organism>
<dbReference type="EMBL" id="AALHBX010000003">
    <property type="protein sequence ID" value="ECZ5737579.1"/>
    <property type="molecule type" value="Genomic_DNA"/>
</dbReference>
<dbReference type="GO" id="GO:0000287">
    <property type="term" value="F:magnesium ion binding"/>
    <property type="evidence" value="ECO:0007669"/>
    <property type="project" value="UniProtKB-UniRule"/>
</dbReference>
<dbReference type="GO" id="GO:0009102">
    <property type="term" value="P:biotin biosynthetic process"/>
    <property type="evidence" value="ECO:0007669"/>
    <property type="project" value="UniProtKB-UniRule"/>
</dbReference>
<comment type="cofactor">
    <cofactor evidence="2">
        <name>Mg(2+)</name>
        <dbReference type="ChEBI" id="CHEBI:18420"/>
    </cofactor>
</comment>
<dbReference type="Proteomes" id="UP000194235">
    <property type="component" value="Unassembled WGS sequence"/>
</dbReference>
<dbReference type="PANTHER" id="PTHR43210:SF5">
    <property type="entry name" value="DETHIOBIOTIN SYNTHETASE"/>
    <property type="match status" value="1"/>
</dbReference>
<keyword evidence="2" id="KW-0963">Cytoplasm</keyword>
<dbReference type="GO" id="GO:0004141">
    <property type="term" value="F:dethiobiotin synthase activity"/>
    <property type="evidence" value="ECO:0007669"/>
    <property type="project" value="UniProtKB-UniRule"/>
</dbReference>
<dbReference type="Proteomes" id="UP000421425">
    <property type="component" value="Unassembled WGS sequence"/>
</dbReference>
<feature type="binding site" evidence="2">
    <location>
        <position position="40"/>
    </location>
    <ligand>
        <name>Mg(2+)</name>
        <dbReference type="ChEBI" id="CHEBI:18420"/>
    </ligand>
</feature>
<keyword evidence="2" id="KW-0479">Metal-binding</keyword>
<dbReference type="GO" id="GO:0005829">
    <property type="term" value="C:cytosol"/>
    <property type="evidence" value="ECO:0007669"/>
    <property type="project" value="TreeGrafter"/>
</dbReference>
<keyword evidence="2" id="KW-0547">Nucleotide-binding</keyword>
<evidence type="ECO:0000256" key="1">
    <source>
        <dbReference type="ARBA" id="ARBA00022756"/>
    </source>
</evidence>
<dbReference type="HAMAP" id="MF_00336">
    <property type="entry name" value="BioD"/>
    <property type="match status" value="1"/>
</dbReference>
<reference evidence="3 6" key="2">
    <citation type="submission" date="2019-10" db="EMBL/GenBank/DDBJ databases">
        <authorList>
            <consortium name="PulseNet: The National Subtyping Network for Foodborne Disease Surveillance"/>
            <person name="Tarr C.L."/>
            <person name="Trees E."/>
            <person name="Katz L.S."/>
            <person name="Carleton-Romer H.A."/>
            <person name="Stroika S."/>
            <person name="Kucerova Z."/>
            <person name="Roache K.F."/>
            <person name="Sabol A.L."/>
            <person name="Besser J."/>
            <person name="Gerner-Smidt P."/>
        </authorList>
    </citation>
    <scope>NUCLEOTIDE SEQUENCE [LARGE SCALE GENOMIC DNA]</scope>
    <source>
        <strain evidence="3 6">PNUSAC012091</strain>
    </source>
</reference>
<proteinExistence type="inferred from homology"/>
<evidence type="ECO:0000313" key="4">
    <source>
        <dbReference type="EMBL" id="OSY78663.1"/>
    </source>
</evidence>
<dbReference type="RefSeq" id="WP_002880513.1">
    <property type="nucleotide sequence ID" value="NZ_JAQBSB010000003.1"/>
</dbReference>
<comment type="similarity">
    <text evidence="2">Belongs to the dethiobiotin synthetase family.</text>
</comment>
<comment type="pathway">
    <text evidence="2">Cofactor biosynthesis; biotin biosynthesis; biotin from 7,8-diaminononanoate: step 1/2.</text>
</comment>
<feature type="binding site" evidence="2">
    <location>
        <position position="40"/>
    </location>
    <ligand>
        <name>ATP</name>
        <dbReference type="ChEBI" id="CHEBI:30616"/>
    </ligand>
</feature>
<dbReference type="SUPFAM" id="SSF52540">
    <property type="entry name" value="P-loop containing nucleoside triphosphate hydrolases"/>
    <property type="match status" value="1"/>
</dbReference>
<dbReference type="Gene3D" id="3.40.50.300">
    <property type="entry name" value="P-loop containing nucleotide triphosphate hydrolases"/>
    <property type="match status" value="1"/>
</dbReference>
<keyword evidence="1 2" id="KW-0093">Biotin biosynthesis</keyword>
<evidence type="ECO:0000256" key="2">
    <source>
        <dbReference type="HAMAP-Rule" id="MF_00336"/>
    </source>
</evidence>